<keyword evidence="2" id="KW-1185">Reference proteome</keyword>
<sequence length="280" mass="32448">MLRRTKSNVLLSKEFRKLQRTPKHESDRIKYKNKSYIPSDVVKLYSTNTDDFEPTEENREHLLITLFPLINDISFRICKRHGFRIEYEDCINQGMIGASIATDRYIKKSKVKKQVAKLSSYAYPYIDKYINEFCREHSNPLSYGTTQWIEANETTNVNSGDAPISTDDSVSSYFDVAPTKLLQDVQDSEYTERIDKAIKYARMLFGGLTPVQKQIVSINFGITEDSKTPKEIAKQLSMRIKDVEYELECSVEQMKEVFTDPDEIIEVINTIKNTNISKFI</sequence>
<dbReference type="GO" id="GO:0003700">
    <property type="term" value="F:DNA-binding transcription factor activity"/>
    <property type="evidence" value="ECO:0007669"/>
    <property type="project" value="InterPro"/>
</dbReference>
<accession>A0A5S9BZ37</accession>
<dbReference type="RefSeq" id="YP_009873852.1">
    <property type="nucleotide sequence ID" value="NC_049340.1"/>
</dbReference>
<dbReference type="Proteomes" id="UP000422648">
    <property type="component" value="Segment"/>
</dbReference>
<organism evidence="1 2">
    <name type="scientific">Tenacibaculum phage PTm1</name>
    <dbReference type="NCBI Taxonomy" id="2547425"/>
    <lineage>
        <taxon>Viruses</taxon>
        <taxon>Duplodnaviria</taxon>
        <taxon>Heunggongvirae</taxon>
        <taxon>Uroviricota</taxon>
        <taxon>Caudoviricetes</taxon>
        <taxon>Shirahamavirus</taxon>
        <taxon>Shirahamavirus PTm1</taxon>
    </lineage>
</organism>
<dbReference type="SUPFAM" id="SSF88946">
    <property type="entry name" value="Sigma2 domain of RNA polymerase sigma factors"/>
    <property type="match status" value="1"/>
</dbReference>
<dbReference type="GeneID" id="55802973"/>
<dbReference type="InterPro" id="IPR013325">
    <property type="entry name" value="RNA_pol_sigma_r2"/>
</dbReference>
<evidence type="ECO:0000313" key="1">
    <source>
        <dbReference type="EMBL" id="BBI90560.1"/>
    </source>
</evidence>
<dbReference type="KEGG" id="vg:55802973"/>
<evidence type="ECO:0000313" key="2">
    <source>
        <dbReference type="Proteomes" id="UP000422648"/>
    </source>
</evidence>
<dbReference type="Gene3D" id="1.10.1740.10">
    <property type="match status" value="1"/>
</dbReference>
<dbReference type="GO" id="GO:0006352">
    <property type="term" value="P:DNA-templated transcription initiation"/>
    <property type="evidence" value="ECO:0007669"/>
    <property type="project" value="InterPro"/>
</dbReference>
<name>A0A5S9BZ37_9CAUD</name>
<protein>
    <recommendedName>
        <fullName evidence="3">RNA polymerase sigma factor</fullName>
    </recommendedName>
</protein>
<reference evidence="1 2" key="1">
    <citation type="journal article" date="2019" name="Arch. Virol.">
        <title>A novel jumbo Tenacibaculum maritimum lytic phage with head-fiber-like appendages.</title>
        <authorList>
            <person name="Kawato Y."/>
            <person name="Istiqomah I."/>
            <person name="Gaafar A.Y."/>
            <person name="Hanaoka M."/>
            <person name="Ishimaru K."/>
            <person name="Yasuike M."/>
            <person name="Nishiki I."/>
            <person name="Nakamura Y."/>
            <person name="Fujiwara A."/>
            <person name="Nakai T."/>
        </authorList>
    </citation>
    <scope>NUCLEOTIDE SEQUENCE [LARGE SCALE GENOMIC DNA]</scope>
    <source>
        <strain evidence="1 2">PTm1</strain>
    </source>
</reference>
<evidence type="ECO:0008006" key="3">
    <source>
        <dbReference type="Google" id="ProtNLM"/>
    </source>
</evidence>
<proteinExistence type="predicted"/>
<dbReference type="EMBL" id="AP019524">
    <property type="protein sequence ID" value="BBI90560.1"/>
    <property type="molecule type" value="Genomic_DNA"/>
</dbReference>